<feature type="compositionally biased region" description="Low complexity" evidence="1">
    <location>
        <begin position="238"/>
        <end position="247"/>
    </location>
</feature>
<feature type="region of interest" description="Disordered" evidence="1">
    <location>
        <begin position="206"/>
        <end position="296"/>
    </location>
</feature>
<protein>
    <submittedName>
        <fullName evidence="2">20S proteasome subunit beta 7</fullName>
    </submittedName>
</protein>
<feature type="compositionally biased region" description="Basic and acidic residues" evidence="1">
    <location>
        <begin position="206"/>
        <end position="218"/>
    </location>
</feature>
<dbReference type="GO" id="GO:0005634">
    <property type="term" value="C:nucleus"/>
    <property type="evidence" value="ECO:0007669"/>
    <property type="project" value="TreeGrafter"/>
</dbReference>
<evidence type="ECO:0000256" key="1">
    <source>
        <dbReference type="SAM" id="MobiDB-lite"/>
    </source>
</evidence>
<feature type="compositionally biased region" description="Basic and acidic residues" evidence="1">
    <location>
        <begin position="263"/>
        <end position="286"/>
    </location>
</feature>
<feature type="region of interest" description="Disordered" evidence="1">
    <location>
        <begin position="1"/>
        <end position="124"/>
    </location>
</feature>
<proteinExistence type="predicted"/>
<dbReference type="GO" id="GO:0006355">
    <property type="term" value="P:regulation of DNA-templated transcription"/>
    <property type="evidence" value="ECO:0007669"/>
    <property type="project" value="InterPro"/>
</dbReference>
<dbReference type="InterPro" id="IPR012479">
    <property type="entry name" value="SAP30BP"/>
</dbReference>
<dbReference type="EMBL" id="PDND01000041">
    <property type="protein sequence ID" value="PGH34423.1"/>
    <property type="molecule type" value="Genomic_DNA"/>
</dbReference>
<accession>A0A2B7ZMN2</accession>
<reference evidence="2 3" key="1">
    <citation type="submission" date="2017-10" db="EMBL/GenBank/DDBJ databases">
        <title>Comparative genomics in systemic dimorphic fungi from Ajellomycetaceae.</title>
        <authorList>
            <person name="Munoz J.F."/>
            <person name="Mcewen J.G."/>
            <person name="Clay O.K."/>
            <person name="Cuomo C.A."/>
        </authorList>
    </citation>
    <scope>NUCLEOTIDE SEQUENCE [LARGE SCALE GENOMIC DNA]</scope>
    <source>
        <strain evidence="2 3">UAMH4076</strain>
    </source>
</reference>
<feature type="compositionally biased region" description="Gly residues" evidence="1">
    <location>
        <begin position="222"/>
        <end position="237"/>
    </location>
</feature>
<dbReference type="VEuPathDB" id="FungiDB:EMCG_09394"/>
<dbReference type="AlphaFoldDB" id="A0A2B7ZMN2"/>
<evidence type="ECO:0000313" key="2">
    <source>
        <dbReference type="EMBL" id="PGH34423.1"/>
    </source>
</evidence>
<gene>
    <name evidence="2" type="ORF">GX50_02791</name>
</gene>
<dbReference type="PANTHER" id="PTHR13464:SF0">
    <property type="entry name" value="SAP30-BINDING PROTEIN"/>
    <property type="match status" value="1"/>
</dbReference>
<evidence type="ECO:0000313" key="3">
    <source>
        <dbReference type="Proteomes" id="UP000226031"/>
    </source>
</evidence>
<name>A0A2B7ZMN2_9EURO</name>
<comment type="caution">
    <text evidence="2">The sequence shown here is derived from an EMBL/GenBank/DDBJ whole genome shotgun (WGS) entry which is preliminary data.</text>
</comment>
<organism evidence="2 3">
    <name type="scientific">[Emmonsia] crescens</name>
    <dbReference type="NCBI Taxonomy" id="73230"/>
    <lineage>
        <taxon>Eukaryota</taxon>
        <taxon>Fungi</taxon>
        <taxon>Dikarya</taxon>
        <taxon>Ascomycota</taxon>
        <taxon>Pezizomycotina</taxon>
        <taxon>Eurotiomycetes</taxon>
        <taxon>Eurotiomycetidae</taxon>
        <taxon>Onygenales</taxon>
        <taxon>Ajellomycetaceae</taxon>
        <taxon>Emergomyces</taxon>
    </lineage>
</organism>
<dbReference type="Pfam" id="PF07818">
    <property type="entry name" value="HCNGP"/>
    <property type="match status" value="1"/>
</dbReference>
<dbReference type="STRING" id="73230.A0A2B7ZMN2"/>
<dbReference type="Proteomes" id="UP000226031">
    <property type="component" value="Unassembled WGS sequence"/>
</dbReference>
<feature type="compositionally biased region" description="Polar residues" evidence="1">
    <location>
        <begin position="85"/>
        <end position="95"/>
    </location>
</feature>
<feature type="compositionally biased region" description="Polar residues" evidence="1">
    <location>
        <begin position="47"/>
        <end position="59"/>
    </location>
</feature>
<feature type="compositionally biased region" description="Basic and acidic residues" evidence="1">
    <location>
        <begin position="33"/>
        <end position="46"/>
    </location>
</feature>
<dbReference type="GO" id="GO:0000502">
    <property type="term" value="C:proteasome complex"/>
    <property type="evidence" value="ECO:0007669"/>
    <property type="project" value="UniProtKB-KW"/>
</dbReference>
<feature type="compositionally biased region" description="Polar residues" evidence="1">
    <location>
        <begin position="1"/>
        <end position="10"/>
    </location>
</feature>
<keyword evidence="2" id="KW-0647">Proteasome</keyword>
<feature type="compositionally biased region" description="Basic residues" evidence="1">
    <location>
        <begin position="287"/>
        <end position="296"/>
    </location>
</feature>
<dbReference type="PANTHER" id="PTHR13464">
    <property type="entry name" value="TRANSCRIPTIONAL REGULATOR PROTEIN HCNGP"/>
    <property type="match status" value="1"/>
</dbReference>
<feature type="compositionally biased region" description="Pro residues" evidence="1">
    <location>
        <begin position="104"/>
        <end position="119"/>
    </location>
</feature>
<sequence>MLSLTAYGSSSEDEAGSSPPLKAQKAKQLADFSTDKTAHPSGEKESAGSQEAIHTTTGTPLIGPFQPPQPPSPTNNNNIGPQLPSRKSSPFSSNRALIRDMTLPPIPNLDIPPSPPGSPNPATNQKFAHFLSLKRQGIHFNDKLASSSSLRNPSLLAKLMEHAGIDAQAQYATSLPKELWNPVATLPAWGYKEELLKSQQEIRRKIEEKKASGPREAIDFVSGGGGGGGVGGTGGSGDSSRTGTPSSAKTRPSAAERVMAGLSRERTSSPMNPDRDRGKRTADLERRPRKKRSRSR</sequence>
<keyword evidence="3" id="KW-1185">Reference proteome</keyword>